<dbReference type="EMBL" id="JEXJ01000116">
    <property type="protein sequence ID" value="EXC45363.1"/>
    <property type="molecule type" value="Genomic_DNA"/>
</dbReference>
<dbReference type="SUPFAM" id="SSF51658">
    <property type="entry name" value="Xylose isomerase-like"/>
    <property type="match status" value="1"/>
</dbReference>
<evidence type="ECO:0000313" key="2">
    <source>
        <dbReference type="Proteomes" id="UP000020735"/>
    </source>
</evidence>
<dbReference type="Proteomes" id="UP000020735">
    <property type="component" value="Unassembled WGS sequence"/>
</dbReference>
<reference evidence="1 2" key="1">
    <citation type="submission" date="2014-02" db="EMBL/GenBank/DDBJ databases">
        <title>Comparative genomics and transcriptomics to identify genetic mechanisms underlying the emergence of carbapenem resistant Acinetobacter baumannii (CRAb).</title>
        <authorList>
            <person name="Harris A.D."/>
            <person name="Johnson K.J."/>
            <person name="George J."/>
            <person name="Shefchek K."/>
            <person name="Daugherty S.C."/>
            <person name="Parankush S."/>
            <person name="Sadzewicz L."/>
            <person name="Tallon L."/>
            <person name="Sengamalay N."/>
            <person name="Hazen T.H."/>
            <person name="Rasko D.A."/>
        </authorList>
    </citation>
    <scope>NUCLEOTIDE SEQUENCE [LARGE SCALE GENOMIC DNA]</scope>
    <source>
        <strain evidence="1 2">99063</strain>
    </source>
</reference>
<evidence type="ECO:0000313" key="1">
    <source>
        <dbReference type="EMBL" id="EXC45363.1"/>
    </source>
</evidence>
<dbReference type="AlphaFoldDB" id="A0A009T1W4"/>
<protein>
    <recommendedName>
        <fullName evidence="3">Xylose isomerase-like TIM barrel family protein</fullName>
    </recommendedName>
</protein>
<proteinExistence type="predicted"/>
<dbReference type="PATRIC" id="fig|1310630.3.peg.3648"/>
<comment type="caution">
    <text evidence="1">The sequence shown here is derived from an EMBL/GenBank/DDBJ whole genome shotgun (WGS) entry which is preliminary data.</text>
</comment>
<name>A0A009T1W4_ACIBA</name>
<evidence type="ECO:0008006" key="3">
    <source>
        <dbReference type="Google" id="ProtNLM"/>
    </source>
</evidence>
<sequence length="358" mass="41145">MKKMFPLGCAGLGIQNSSKERPVSLNEPTILEQFEMLKAAEVFDFLDRIPLEDSQIDAYIKASQKTNIPIYSGCGLYVIGKDEEAFKQDINRSAAVGAKFHNMMIWAKHADGHYVTNEEVAKTYIDFYTYAQSKGITVTLECHVDNWSEDYRRVIPVADLIEKEGVPFEFAMDYSHCIFKIENEIELAVSQMRDDPEAIRKLDPFNNDSFADDWLNRNLVTWGQIRPAVPNNPVNWLAFETGPYNGLGTNRPGRGIQYPFNQPTEGEWHTDFWHAYKLAPTKEVIRKIIDSYLNNPNSKVQLMTVDNINLESYGLNWKYNMFADSCSVAHYIREIYEERLAIFMAKQNSTDTLQRESA</sequence>
<dbReference type="RefSeq" id="WP_000738084.1">
    <property type="nucleotide sequence ID" value="NZ_JEXJ01000116.1"/>
</dbReference>
<dbReference type="Gene3D" id="3.20.20.150">
    <property type="entry name" value="Divalent-metal-dependent TIM barrel enzymes"/>
    <property type="match status" value="1"/>
</dbReference>
<dbReference type="InterPro" id="IPR036237">
    <property type="entry name" value="Xyl_isomerase-like_sf"/>
</dbReference>
<gene>
    <name evidence="1" type="ORF">J529_3777</name>
</gene>
<organism evidence="1 2">
    <name type="scientific">Acinetobacter baumannii 99063</name>
    <dbReference type="NCBI Taxonomy" id="1310630"/>
    <lineage>
        <taxon>Bacteria</taxon>
        <taxon>Pseudomonadati</taxon>
        <taxon>Pseudomonadota</taxon>
        <taxon>Gammaproteobacteria</taxon>
        <taxon>Moraxellales</taxon>
        <taxon>Moraxellaceae</taxon>
        <taxon>Acinetobacter</taxon>
        <taxon>Acinetobacter calcoaceticus/baumannii complex</taxon>
    </lineage>
</organism>
<dbReference type="GeneID" id="66213367"/>
<accession>A0A009T1W4</accession>